<keyword evidence="8" id="KW-1185">Reference proteome</keyword>
<protein>
    <submittedName>
        <fullName evidence="7">IpaD/SipD/SspD family type III secretion system needle tip protein</fullName>
    </submittedName>
</protein>
<name>A0ABY9YBH8_9GAMM</name>
<dbReference type="EMBL" id="CP115543">
    <property type="protein sequence ID" value="WNH47714.1"/>
    <property type="molecule type" value="Genomic_DNA"/>
</dbReference>
<evidence type="ECO:0000256" key="5">
    <source>
        <dbReference type="ARBA" id="ARBA00023054"/>
    </source>
</evidence>
<organism evidence="7 8">
    <name type="scientific">Stenotrophomonas aracearum</name>
    <dbReference type="NCBI Taxonomy" id="3003272"/>
    <lineage>
        <taxon>Bacteria</taxon>
        <taxon>Pseudomonadati</taxon>
        <taxon>Pseudomonadota</taxon>
        <taxon>Gammaproteobacteria</taxon>
        <taxon>Lysobacterales</taxon>
        <taxon>Lysobacteraceae</taxon>
        <taxon>Stenotrophomonas</taxon>
    </lineage>
</organism>
<proteinExistence type="inferred from homology"/>
<evidence type="ECO:0000256" key="2">
    <source>
        <dbReference type="ARBA" id="ARBA00007741"/>
    </source>
</evidence>
<evidence type="ECO:0000256" key="6">
    <source>
        <dbReference type="SAM" id="MobiDB-lite"/>
    </source>
</evidence>
<dbReference type="SUPFAM" id="SSF140693">
    <property type="entry name" value="IpaD-like"/>
    <property type="match status" value="1"/>
</dbReference>
<dbReference type="InterPro" id="IPR009483">
    <property type="entry name" value="IpaD/BipD/SipD"/>
</dbReference>
<evidence type="ECO:0000256" key="3">
    <source>
        <dbReference type="ARBA" id="ARBA00022525"/>
    </source>
</evidence>
<evidence type="ECO:0000256" key="4">
    <source>
        <dbReference type="ARBA" id="ARBA00023026"/>
    </source>
</evidence>
<evidence type="ECO:0000256" key="1">
    <source>
        <dbReference type="ARBA" id="ARBA00004613"/>
    </source>
</evidence>
<comment type="subcellular location">
    <subcellularLocation>
        <location evidence="1">Secreted</location>
    </subcellularLocation>
</comment>
<dbReference type="Gene3D" id="1.20.1710.10">
    <property type="entry name" value="IpaD-like"/>
    <property type="match status" value="1"/>
</dbReference>
<dbReference type="InterPro" id="IPR036708">
    <property type="entry name" value="BipD-like_sf"/>
</dbReference>
<sequence length="788" mass="85032">MTTSIPIQHATPVRMLDLLNLKAPVETTVESTQTVPMDAQTLRTLTEAVASRMLVEGENGDGRTAEAPVANLRASTISLREASERLAGIVSELPVILSALLGTQDPLKSEEGATVRAAEGAAAQAPLIAPRDGAAMATTPEGTTGVDADVGDRSANAGAWIASSPFSNLLALLRQLLLKFEKLDRDNSTKMVIMQREITILAGDKGVEKARENLGGTIGAAVMTGAIGGAALKQTFKSNSIQTDSMKSNLNAGNNTKVSAEASSGGIRSSATPSDELRPARNLNGSPVESARGSERAAADLQADTSVDRHAIDATMKATGQKTTEEAQQLNHGMEMARSQIPASQGMMLNMLAPGIGATVSSGVQIESEMTEAERQLALQVADVFRRIADEQQDQSAKTRDTRCRCAAVRKHAQPDVRHQRAHHLEVLRHTMTTPIDTATAVMSMRPLQALQGQVKQAALEAPTLDPETRSRVLQLGHVARSARTASAQQIRLAEELATTGLSAAGPTTAESLNDAVAMEELKRRQQKESELTAGLRHALQGSSRTQDDMVRAIGFLMPQMLIEDEDSVGLPGFQSPMENPADLDMSGLIWNSHADFFEQISALLGVLQTEWLSKYQDALSNFLEFYKEFSDIMEKIVVTADGDKGNVKIEFKEVREALYALANKYRFSEPLALFSTEGAATAFKESLGLPGMKVQAYADGTYGVLMDVDAVDDIVRSMFHNTTYWDSAEYNAWVSAKDSNMEQIKHVSKVLGEKLNEMTQKYDNIVKILSSSIDKMSEANNSYVHNT</sequence>
<dbReference type="Proteomes" id="UP001305421">
    <property type="component" value="Chromosome"/>
</dbReference>
<comment type="similarity">
    <text evidence="2">Belongs to the invasin protein D family.</text>
</comment>
<evidence type="ECO:0000313" key="7">
    <source>
        <dbReference type="EMBL" id="WNH47714.1"/>
    </source>
</evidence>
<reference evidence="7 8" key="1">
    <citation type="submission" date="2022-12" db="EMBL/GenBank/DDBJ databases">
        <title>Two new species, Stenotrophomonas aracearum and Stenotrophomonas oahuensis, isolated from Anthurium (Araceae family) in Hawaii.</title>
        <authorList>
            <person name="Chunag S.C."/>
            <person name="Dobhal S."/>
            <person name="Alvarez A."/>
            <person name="Arif M."/>
        </authorList>
    </citation>
    <scope>NUCLEOTIDE SEQUENCE [LARGE SCALE GENOMIC DNA]</scope>
    <source>
        <strain evidence="7 8">A5588</strain>
    </source>
</reference>
<keyword evidence="5" id="KW-0175">Coiled coil</keyword>
<dbReference type="Pfam" id="PF06511">
    <property type="entry name" value="T3SS_TC"/>
    <property type="match status" value="1"/>
</dbReference>
<keyword evidence="4" id="KW-0843">Virulence</keyword>
<gene>
    <name evidence="7" type="ORF">PDM28_13625</name>
</gene>
<keyword evidence="3" id="KW-0964">Secreted</keyword>
<dbReference type="RefSeq" id="WP_311182439.1">
    <property type="nucleotide sequence ID" value="NZ_CP115543.1"/>
</dbReference>
<accession>A0ABY9YBH8</accession>
<evidence type="ECO:0000313" key="8">
    <source>
        <dbReference type="Proteomes" id="UP001305421"/>
    </source>
</evidence>
<feature type="compositionally biased region" description="Polar residues" evidence="6">
    <location>
        <begin position="246"/>
        <end position="273"/>
    </location>
</feature>
<feature type="region of interest" description="Disordered" evidence="6">
    <location>
        <begin position="246"/>
        <end position="297"/>
    </location>
</feature>